<protein>
    <submittedName>
        <fullName evidence="1">Uncharacterized protein</fullName>
    </submittedName>
</protein>
<dbReference type="EMBL" id="SRRZ01000046">
    <property type="protein sequence ID" value="NQE35053.1"/>
    <property type="molecule type" value="Genomic_DNA"/>
</dbReference>
<reference evidence="1 2" key="1">
    <citation type="journal article" date="2020" name="Sci. Rep.">
        <title>A novel cyanobacterial geosmin producer, revising GeoA distribution and dispersion patterns in Bacteria.</title>
        <authorList>
            <person name="Churro C."/>
            <person name="Semedo-Aguiar A.P."/>
            <person name="Silva A.D."/>
            <person name="Pereira-Leal J.B."/>
            <person name="Leite R.B."/>
        </authorList>
    </citation>
    <scope>NUCLEOTIDE SEQUENCE [LARGE SCALE GENOMIC DNA]</scope>
    <source>
        <strain evidence="1 2">IPMA8</strain>
    </source>
</reference>
<organism evidence="1 2">
    <name type="scientific">Microcoleus asticus IPMA8</name>
    <dbReference type="NCBI Taxonomy" id="2563858"/>
    <lineage>
        <taxon>Bacteria</taxon>
        <taxon>Bacillati</taxon>
        <taxon>Cyanobacteriota</taxon>
        <taxon>Cyanophyceae</taxon>
        <taxon>Oscillatoriophycideae</taxon>
        <taxon>Oscillatoriales</taxon>
        <taxon>Microcoleaceae</taxon>
        <taxon>Microcoleus</taxon>
        <taxon>Microcoleus asticus</taxon>
    </lineage>
</organism>
<comment type="caution">
    <text evidence="1">The sequence shown here is derived from an EMBL/GenBank/DDBJ whole genome shotgun (WGS) entry which is preliminary data.</text>
</comment>
<evidence type="ECO:0000313" key="2">
    <source>
        <dbReference type="Proteomes" id="UP000702425"/>
    </source>
</evidence>
<proteinExistence type="predicted"/>
<evidence type="ECO:0000313" key="1">
    <source>
        <dbReference type="EMBL" id="NQE35053.1"/>
    </source>
</evidence>
<accession>A0ABX2CZK0</accession>
<keyword evidence="2" id="KW-1185">Reference proteome</keyword>
<name>A0ABX2CZK0_9CYAN</name>
<gene>
    <name evidence="1" type="ORF">E5S67_02782</name>
</gene>
<dbReference type="Proteomes" id="UP000702425">
    <property type="component" value="Unassembled WGS sequence"/>
</dbReference>
<sequence length="82" mass="9177">MIKIDSFGRARSPPHNKLDVLWGGQDARSKNSTRYQHYKHFSDLGTGFCFLGLRLNHGTPVIIVNSSFQILSAFALTFSGCF</sequence>